<keyword evidence="1" id="KW-0472">Membrane</keyword>
<dbReference type="InterPro" id="IPR008407">
    <property type="entry name" value="Brnchd-chn_aa_trnsp_AzlD"/>
</dbReference>
<evidence type="ECO:0000313" key="3">
    <source>
        <dbReference type="Proteomes" id="UP001595476"/>
    </source>
</evidence>
<dbReference type="EMBL" id="JBHRSZ010000009">
    <property type="protein sequence ID" value="MFC3153210.1"/>
    <property type="molecule type" value="Genomic_DNA"/>
</dbReference>
<protein>
    <submittedName>
        <fullName evidence="2">AzlD family protein</fullName>
    </submittedName>
</protein>
<dbReference type="Proteomes" id="UP001595476">
    <property type="component" value="Unassembled WGS sequence"/>
</dbReference>
<evidence type="ECO:0000313" key="2">
    <source>
        <dbReference type="EMBL" id="MFC3153210.1"/>
    </source>
</evidence>
<keyword evidence="3" id="KW-1185">Reference proteome</keyword>
<comment type="caution">
    <text evidence="2">The sequence shown here is derived from an EMBL/GenBank/DDBJ whole genome shotgun (WGS) entry which is preliminary data.</text>
</comment>
<dbReference type="RefSeq" id="WP_386723134.1">
    <property type="nucleotide sequence ID" value="NZ_JBHRSZ010000009.1"/>
</dbReference>
<organism evidence="2 3">
    <name type="scientific">Litoribrevibacter euphylliae</name>
    <dbReference type="NCBI Taxonomy" id="1834034"/>
    <lineage>
        <taxon>Bacteria</taxon>
        <taxon>Pseudomonadati</taxon>
        <taxon>Pseudomonadota</taxon>
        <taxon>Gammaproteobacteria</taxon>
        <taxon>Oceanospirillales</taxon>
        <taxon>Oceanospirillaceae</taxon>
        <taxon>Litoribrevibacter</taxon>
    </lineage>
</organism>
<proteinExistence type="predicted"/>
<dbReference type="Pfam" id="PF05437">
    <property type="entry name" value="AzlD"/>
    <property type="match status" value="1"/>
</dbReference>
<keyword evidence="1" id="KW-1133">Transmembrane helix</keyword>
<sequence>MSDALPTNAFSIDSLTLVTILLMALTTYLTRVLGFALVHNRTLNPKLMAVLENVPGCVLISVIAPSFVSDRPSDLLALMITLIAAMRLSLLPTVIIGVVSTGLLRQVL</sequence>
<feature type="transmembrane region" description="Helical" evidence="1">
    <location>
        <begin position="75"/>
        <end position="104"/>
    </location>
</feature>
<evidence type="ECO:0000256" key="1">
    <source>
        <dbReference type="SAM" id="Phobius"/>
    </source>
</evidence>
<feature type="transmembrane region" description="Helical" evidence="1">
    <location>
        <begin position="15"/>
        <end position="38"/>
    </location>
</feature>
<feature type="transmembrane region" description="Helical" evidence="1">
    <location>
        <begin position="50"/>
        <end position="69"/>
    </location>
</feature>
<name>A0ABV7HH76_9GAMM</name>
<accession>A0ABV7HH76</accession>
<keyword evidence="1" id="KW-0812">Transmembrane</keyword>
<reference evidence="3" key="1">
    <citation type="journal article" date="2019" name="Int. J. Syst. Evol. Microbiol.">
        <title>The Global Catalogue of Microorganisms (GCM) 10K type strain sequencing project: providing services to taxonomists for standard genome sequencing and annotation.</title>
        <authorList>
            <consortium name="The Broad Institute Genomics Platform"/>
            <consortium name="The Broad Institute Genome Sequencing Center for Infectious Disease"/>
            <person name="Wu L."/>
            <person name="Ma J."/>
        </authorList>
    </citation>
    <scope>NUCLEOTIDE SEQUENCE [LARGE SCALE GENOMIC DNA]</scope>
    <source>
        <strain evidence="3">KCTC 52438</strain>
    </source>
</reference>
<gene>
    <name evidence="2" type="ORF">ACFOEK_19380</name>
</gene>